<dbReference type="SUPFAM" id="SSF56281">
    <property type="entry name" value="Metallo-hydrolase/oxidoreductase"/>
    <property type="match status" value="1"/>
</dbReference>
<evidence type="ECO:0000256" key="1">
    <source>
        <dbReference type="ARBA" id="ARBA00001623"/>
    </source>
</evidence>
<name>A0ABV6IIK5_9BURK</name>
<dbReference type="InterPro" id="IPR001279">
    <property type="entry name" value="Metallo-B-lactamas"/>
</dbReference>
<evidence type="ECO:0000256" key="4">
    <source>
        <dbReference type="ARBA" id="ARBA00022723"/>
    </source>
</evidence>
<feature type="binding site" evidence="7">
    <location>
        <position position="145"/>
    </location>
    <ligand>
        <name>Zn(2+)</name>
        <dbReference type="ChEBI" id="CHEBI:29105"/>
        <label>2</label>
    </ligand>
</feature>
<dbReference type="SMART" id="SM00849">
    <property type="entry name" value="Lactamase_B"/>
    <property type="match status" value="1"/>
</dbReference>
<dbReference type="PANTHER" id="PTHR43705">
    <property type="entry name" value="HYDROXYACYLGLUTATHIONE HYDROLASE"/>
    <property type="match status" value="1"/>
</dbReference>
<dbReference type="InterPro" id="IPR032282">
    <property type="entry name" value="HAGH_C"/>
</dbReference>
<dbReference type="Pfam" id="PF00753">
    <property type="entry name" value="Lactamase_B"/>
    <property type="match status" value="1"/>
</dbReference>
<evidence type="ECO:0000256" key="6">
    <source>
        <dbReference type="ARBA" id="ARBA00022833"/>
    </source>
</evidence>
<keyword evidence="10" id="KW-1185">Reference proteome</keyword>
<dbReference type="PIRSF" id="PIRSF005457">
    <property type="entry name" value="Glx"/>
    <property type="match status" value="1"/>
</dbReference>
<evidence type="ECO:0000313" key="10">
    <source>
        <dbReference type="Proteomes" id="UP001589844"/>
    </source>
</evidence>
<feature type="binding site" evidence="7">
    <location>
        <position position="126"/>
    </location>
    <ligand>
        <name>Zn(2+)</name>
        <dbReference type="ChEBI" id="CHEBI:29105"/>
        <label>1</label>
    </ligand>
</feature>
<evidence type="ECO:0000256" key="7">
    <source>
        <dbReference type="HAMAP-Rule" id="MF_01374"/>
    </source>
</evidence>
<feature type="domain" description="Metallo-beta-lactamase" evidence="8">
    <location>
        <begin position="27"/>
        <end position="183"/>
    </location>
</feature>
<dbReference type="InterPro" id="IPR036866">
    <property type="entry name" value="RibonucZ/Hydroxyglut_hydro"/>
</dbReference>
<dbReference type="Gene3D" id="3.60.15.10">
    <property type="entry name" value="Ribonuclease Z/Hydroxyacylglutathione hydrolase-like"/>
    <property type="match status" value="1"/>
</dbReference>
<comment type="subunit">
    <text evidence="7">Monomer.</text>
</comment>
<evidence type="ECO:0000313" key="9">
    <source>
        <dbReference type="EMBL" id="MFC0351673.1"/>
    </source>
</evidence>
<comment type="pathway">
    <text evidence="2 7">Secondary metabolite metabolism; methylglyoxal degradation; (R)-lactate from methylglyoxal: step 2/2.</text>
</comment>
<reference evidence="9 10" key="1">
    <citation type="submission" date="2024-09" db="EMBL/GenBank/DDBJ databases">
        <authorList>
            <person name="Sun Q."/>
            <person name="Mori K."/>
        </authorList>
    </citation>
    <scope>NUCLEOTIDE SEQUENCE [LARGE SCALE GENOMIC DNA]</scope>
    <source>
        <strain evidence="9 10">CCM 8677</strain>
    </source>
</reference>
<comment type="cofactor">
    <cofactor evidence="7">
        <name>Zn(2+)</name>
        <dbReference type="ChEBI" id="CHEBI:29105"/>
    </cofactor>
    <text evidence="7">Binds 2 Zn(2+) ions per subunit.</text>
</comment>
<feature type="binding site" evidence="7">
    <location>
        <position position="73"/>
    </location>
    <ligand>
        <name>Zn(2+)</name>
        <dbReference type="ChEBI" id="CHEBI:29105"/>
        <label>2</label>
    </ligand>
</feature>
<feature type="binding site" evidence="7">
    <location>
        <position position="145"/>
    </location>
    <ligand>
        <name>Zn(2+)</name>
        <dbReference type="ChEBI" id="CHEBI:29105"/>
        <label>1</label>
    </ligand>
</feature>
<feature type="binding site" evidence="7">
    <location>
        <position position="70"/>
    </location>
    <ligand>
        <name>Zn(2+)</name>
        <dbReference type="ChEBI" id="CHEBI:29105"/>
        <label>1</label>
    </ligand>
</feature>
<dbReference type="EC" id="3.1.2.6" evidence="7"/>
<gene>
    <name evidence="7 9" type="primary">gloB</name>
    <name evidence="9" type="ORF">ACFFJH_17760</name>
</gene>
<dbReference type="InterPro" id="IPR035680">
    <property type="entry name" value="Clx_II_MBL"/>
</dbReference>
<dbReference type="Proteomes" id="UP001589844">
    <property type="component" value="Unassembled WGS sequence"/>
</dbReference>
<dbReference type="HAMAP" id="MF_01374">
    <property type="entry name" value="Glyoxalase_2"/>
    <property type="match status" value="1"/>
</dbReference>
<dbReference type="EMBL" id="JBHLXJ010000018">
    <property type="protein sequence ID" value="MFC0351673.1"/>
    <property type="molecule type" value="Genomic_DNA"/>
</dbReference>
<sequence length="273" mass="30124">MRSLLHFTLAIMTTQPLSILTVPAFDDNYLWLAHNGSHAIVVDPGDAEAIIQALTQHHLQLCAILLTHHHPDHTGGVPALVEKFKVPVYGPSNDGIDGITYALNDGEIVSIAALNLQLEVITVPGHTLGHIAYYAPQQAWLFCGDTLFAGGCGRLFEGTPAQMLNSLDRLAALPDDTAVYCAHEYTLSNLRFAQEVEPDNSVLAARIQSEQKKRELNIPTVPSRIDLEKQTNPFLRIRETSVQNRLVSTGKILANQDDASNFAALREWKNNYR</sequence>
<feature type="binding site" evidence="7">
    <location>
        <position position="72"/>
    </location>
    <ligand>
        <name>Zn(2+)</name>
        <dbReference type="ChEBI" id="CHEBI:29105"/>
        <label>2</label>
    </ligand>
</feature>
<dbReference type="InterPro" id="IPR017782">
    <property type="entry name" value="Hydroxyacylglutathione_Hdrlase"/>
</dbReference>
<evidence type="ECO:0000256" key="5">
    <source>
        <dbReference type="ARBA" id="ARBA00022801"/>
    </source>
</evidence>
<keyword evidence="6 7" id="KW-0862">Zinc</keyword>
<dbReference type="RefSeq" id="WP_390214296.1">
    <property type="nucleotide sequence ID" value="NZ_JBHLXJ010000018.1"/>
</dbReference>
<dbReference type="NCBIfam" id="TIGR03413">
    <property type="entry name" value="GSH_gloB"/>
    <property type="match status" value="1"/>
</dbReference>
<comment type="catalytic activity">
    <reaction evidence="1 7">
        <text>an S-(2-hydroxyacyl)glutathione + H2O = a 2-hydroxy carboxylate + glutathione + H(+)</text>
        <dbReference type="Rhea" id="RHEA:21864"/>
        <dbReference type="ChEBI" id="CHEBI:15377"/>
        <dbReference type="ChEBI" id="CHEBI:15378"/>
        <dbReference type="ChEBI" id="CHEBI:57925"/>
        <dbReference type="ChEBI" id="CHEBI:58896"/>
        <dbReference type="ChEBI" id="CHEBI:71261"/>
        <dbReference type="EC" id="3.1.2.6"/>
    </reaction>
</comment>
<dbReference type="InterPro" id="IPR050110">
    <property type="entry name" value="Glyoxalase_II_hydrolase"/>
</dbReference>
<keyword evidence="5 7" id="KW-0378">Hydrolase</keyword>
<evidence type="ECO:0000256" key="2">
    <source>
        <dbReference type="ARBA" id="ARBA00004963"/>
    </source>
</evidence>
<comment type="caution">
    <text evidence="9">The sequence shown here is derived from an EMBL/GenBank/DDBJ whole genome shotgun (WGS) entry which is preliminary data.</text>
</comment>
<dbReference type="Pfam" id="PF16123">
    <property type="entry name" value="HAGH_C"/>
    <property type="match status" value="1"/>
</dbReference>
<dbReference type="PANTHER" id="PTHR43705:SF1">
    <property type="entry name" value="HYDROXYACYLGLUTATHIONE HYDROLASE GLOB"/>
    <property type="match status" value="1"/>
</dbReference>
<feature type="binding site" evidence="7">
    <location>
        <position position="68"/>
    </location>
    <ligand>
        <name>Zn(2+)</name>
        <dbReference type="ChEBI" id="CHEBI:29105"/>
        <label>1</label>
    </ligand>
</feature>
<evidence type="ECO:0000259" key="8">
    <source>
        <dbReference type="SMART" id="SM00849"/>
    </source>
</evidence>
<organism evidence="9 10">
    <name type="scientific">Undibacterium danionis</name>
    <dbReference type="NCBI Taxonomy" id="1812100"/>
    <lineage>
        <taxon>Bacteria</taxon>
        <taxon>Pseudomonadati</taxon>
        <taxon>Pseudomonadota</taxon>
        <taxon>Betaproteobacteria</taxon>
        <taxon>Burkholderiales</taxon>
        <taxon>Oxalobacteraceae</taxon>
        <taxon>Undibacterium</taxon>
    </lineage>
</organism>
<feature type="binding site" evidence="7">
    <location>
        <position position="183"/>
    </location>
    <ligand>
        <name>Zn(2+)</name>
        <dbReference type="ChEBI" id="CHEBI:29105"/>
        <label>2</label>
    </ligand>
</feature>
<keyword evidence="4 7" id="KW-0479">Metal-binding</keyword>
<comment type="similarity">
    <text evidence="3 7">Belongs to the metallo-beta-lactamase superfamily. Glyoxalase II family.</text>
</comment>
<comment type="function">
    <text evidence="7">Thiolesterase that catalyzes the hydrolysis of S-D-lactoyl-glutathione to form glutathione and D-lactic acid.</text>
</comment>
<dbReference type="GO" id="GO:0004416">
    <property type="term" value="F:hydroxyacylglutathione hydrolase activity"/>
    <property type="evidence" value="ECO:0007669"/>
    <property type="project" value="UniProtKB-EC"/>
</dbReference>
<proteinExistence type="inferred from homology"/>
<evidence type="ECO:0000256" key="3">
    <source>
        <dbReference type="ARBA" id="ARBA00006759"/>
    </source>
</evidence>
<accession>A0ABV6IIK5</accession>
<protein>
    <recommendedName>
        <fullName evidence="7">Hydroxyacylglutathione hydrolase</fullName>
        <ecNumber evidence="7">3.1.2.6</ecNumber>
    </recommendedName>
    <alternativeName>
        <fullName evidence="7">Glyoxalase II</fullName>
        <shortName evidence="7">Glx II</shortName>
    </alternativeName>
</protein>
<dbReference type="CDD" id="cd07723">
    <property type="entry name" value="hydroxyacylglutathione_hydrolase_MBL-fold"/>
    <property type="match status" value="1"/>
</dbReference>